<organism evidence="2 3">
    <name type="scientific">Tetranychus urticae</name>
    <name type="common">Two-spotted spider mite</name>
    <dbReference type="NCBI Taxonomy" id="32264"/>
    <lineage>
        <taxon>Eukaryota</taxon>
        <taxon>Metazoa</taxon>
        <taxon>Ecdysozoa</taxon>
        <taxon>Arthropoda</taxon>
        <taxon>Chelicerata</taxon>
        <taxon>Arachnida</taxon>
        <taxon>Acari</taxon>
        <taxon>Acariformes</taxon>
        <taxon>Trombidiformes</taxon>
        <taxon>Prostigmata</taxon>
        <taxon>Eleutherengona</taxon>
        <taxon>Raphignathae</taxon>
        <taxon>Tetranychoidea</taxon>
        <taxon>Tetranychidae</taxon>
        <taxon>Tetranychus</taxon>
    </lineage>
</organism>
<accession>T1JXX1</accession>
<proteinExistence type="predicted"/>
<name>T1JXX1_TETUR</name>
<dbReference type="HOGENOM" id="CLU_3108996_0_0_1"/>
<feature type="region of interest" description="Disordered" evidence="1">
    <location>
        <begin position="1"/>
        <end position="21"/>
    </location>
</feature>
<protein>
    <submittedName>
        <fullName evidence="2">Uncharacterized protein</fullName>
    </submittedName>
</protein>
<dbReference type="EnsemblMetazoa" id="tetur02g13550.1">
    <property type="protein sequence ID" value="tetur02g13550.1"/>
    <property type="gene ID" value="tetur02g13550"/>
</dbReference>
<keyword evidence="3" id="KW-1185">Reference proteome</keyword>
<evidence type="ECO:0000313" key="3">
    <source>
        <dbReference type="Proteomes" id="UP000015104"/>
    </source>
</evidence>
<sequence length="51" mass="5996">MLSKKEKEEDEEEQKSKLKKNQFRLSFHDKVTLGRKGKNAQDDNDDVFGII</sequence>
<dbReference type="AlphaFoldDB" id="T1JXX1"/>
<dbReference type="EMBL" id="CAEY01000835">
    <property type="status" value="NOT_ANNOTATED_CDS"/>
    <property type="molecule type" value="Genomic_DNA"/>
</dbReference>
<reference evidence="3" key="1">
    <citation type="submission" date="2011-08" db="EMBL/GenBank/DDBJ databases">
        <authorList>
            <person name="Rombauts S."/>
        </authorList>
    </citation>
    <scope>NUCLEOTIDE SEQUENCE</scope>
    <source>
        <strain evidence="3">London</strain>
    </source>
</reference>
<dbReference type="Proteomes" id="UP000015104">
    <property type="component" value="Unassembled WGS sequence"/>
</dbReference>
<evidence type="ECO:0000313" key="2">
    <source>
        <dbReference type="EnsemblMetazoa" id="tetur02g13550.1"/>
    </source>
</evidence>
<evidence type="ECO:0000256" key="1">
    <source>
        <dbReference type="SAM" id="MobiDB-lite"/>
    </source>
</evidence>
<reference evidence="2" key="2">
    <citation type="submission" date="2015-06" db="UniProtKB">
        <authorList>
            <consortium name="EnsemblMetazoa"/>
        </authorList>
    </citation>
    <scope>IDENTIFICATION</scope>
</reference>